<protein>
    <submittedName>
        <fullName evidence="2">Lipoprotein</fullName>
    </submittedName>
</protein>
<feature type="signal peptide" evidence="1">
    <location>
        <begin position="1"/>
        <end position="28"/>
    </location>
</feature>
<evidence type="ECO:0000256" key="1">
    <source>
        <dbReference type="SAM" id="SignalP"/>
    </source>
</evidence>
<dbReference type="PROSITE" id="PS51257">
    <property type="entry name" value="PROKAR_LIPOPROTEIN"/>
    <property type="match status" value="1"/>
</dbReference>
<keyword evidence="1" id="KW-0732">Signal</keyword>
<dbReference type="RefSeq" id="WP_089348592.1">
    <property type="nucleotide sequence ID" value="NZ_BJUM01000038.1"/>
</dbReference>
<name>A0A510XZL4_9GAMM</name>
<keyword evidence="3" id="KW-1185">Reference proteome</keyword>
<dbReference type="AlphaFoldDB" id="A0A510XZL4"/>
<gene>
    <name evidence="2" type="ORF">PES01_32440</name>
</gene>
<keyword evidence="2" id="KW-0449">Lipoprotein</keyword>
<evidence type="ECO:0000313" key="3">
    <source>
        <dbReference type="Proteomes" id="UP000321419"/>
    </source>
</evidence>
<organism evidence="2 3">
    <name type="scientific">Pseudoalteromonas espejiana</name>
    <dbReference type="NCBI Taxonomy" id="28107"/>
    <lineage>
        <taxon>Bacteria</taxon>
        <taxon>Pseudomonadati</taxon>
        <taxon>Pseudomonadota</taxon>
        <taxon>Gammaproteobacteria</taxon>
        <taxon>Alteromonadales</taxon>
        <taxon>Pseudoalteromonadaceae</taxon>
        <taxon>Pseudoalteromonas</taxon>
    </lineage>
</organism>
<sequence length="228" mass="24112">MFNLKTLTTAALLALLALLAGCVSPPPAHDYTAFKQADPHSVIILPPLNNTPEVIAPYSVMTQMVAPIAESGFYVFPVALVEQTFKGNGLTVASDVHQVPVKKLHDIFGADTALYITIEEYGTSYVVISSETAVTVSASLVDLRSGEQLWQGTARASSAEQQNNSGGGLVGMLVVAAINQIAETVTDKGFEIAAITSTRLLSSDAYNGLLYGPRSPNYGQPAPSEKKQ</sequence>
<dbReference type="Proteomes" id="UP000321419">
    <property type="component" value="Unassembled WGS sequence"/>
</dbReference>
<comment type="caution">
    <text evidence="2">The sequence shown here is derived from an EMBL/GenBank/DDBJ whole genome shotgun (WGS) entry which is preliminary data.</text>
</comment>
<proteinExistence type="predicted"/>
<dbReference type="OrthoDB" id="1014694at2"/>
<reference evidence="2 3" key="1">
    <citation type="submission" date="2019-07" db="EMBL/GenBank/DDBJ databases">
        <title>Whole genome shotgun sequence of Pseudoalteromonas espejiana NBRC 102222.</title>
        <authorList>
            <person name="Hosoyama A."/>
            <person name="Uohara A."/>
            <person name="Ohji S."/>
            <person name="Ichikawa N."/>
        </authorList>
    </citation>
    <scope>NUCLEOTIDE SEQUENCE [LARGE SCALE GENOMIC DNA]</scope>
    <source>
        <strain evidence="2 3">NBRC 102222</strain>
    </source>
</reference>
<accession>A0A510XZL4</accession>
<evidence type="ECO:0000313" key="2">
    <source>
        <dbReference type="EMBL" id="GEK56399.1"/>
    </source>
</evidence>
<dbReference type="EMBL" id="BJUM01000038">
    <property type="protein sequence ID" value="GEK56399.1"/>
    <property type="molecule type" value="Genomic_DNA"/>
</dbReference>
<dbReference type="Gene3D" id="3.40.50.10610">
    <property type="entry name" value="ABC-type transport auxiliary lipoprotein component"/>
    <property type="match status" value="1"/>
</dbReference>
<dbReference type="InterPro" id="IPR008517">
    <property type="entry name" value="GNA1162-like"/>
</dbReference>
<feature type="chain" id="PRO_5021905363" evidence="1">
    <location>
        <begin position="29"/>
        <end position="228"/>
    </location>
</feature>
<dbReference type="Pfam" id="PF05643">
    <property type="entry name" value="GNA1162-like"/>
    <property type="match status" value="1"/>
</dbReference>